<evidence type="ECO:0000313" key="2">
    <source>
        <dbReference type="Proteomes" id="UP000050509"/>
    </source>
</evidence>
<gene>
    <name evidence="1" type="ORF">SE17_04700</name>
</gene>
<dbReference type="AlphaFoldDB" id="A0A0P9FC43"/>
<dbReference type="Proteomes" id="UP000050509">
    <property type="component" value="Unassembled WGS sequence"/>
</dbReference>
<reference evidence="1 2" key="1">
    <citation type="submission" date="2015-09" db="EMBL/GenBank/DDBJ databases">
        <title>Draft genome sequence of Kouleothrix aurantiaca JCM 19913.</title>
        <authorList>
            <person name="Hemp J."/>
        </authorList>
    </citation>
    <scope>NUCLEOTIDE SEQUENCE [LARGE SCALE GENOMIC DNA]</scope>
    <source>
        <strain evidence="1 2">COM-B</strain>
    </source>
</reference>
<protein>
    <submittedName>
        <fullName evidence="1">Uncharacterized protein</fullName>
    </submittedName>
</protein>
<accession>A0A0P9FC43</accession>
<name>A0A0P9FC43_9CHLR</name>
<keyword evidence="2" id="KW-1185">Reference proteome</keyword>
<dbReference type="EMBL" id="LJCR01000081">
    <property type="protein sequence ID" value="KPV54286.1"/>
    <property type="molecule type" value="Genomic_DNA"/>
</dbReference>
<evidence type="ECO:0000313" key="1">
    <source>
        <dbReference type="EMBL" id="KPV54286.1"/>
    </source>
</evidence>
<proteinExistence type="predicted"/>
<sequence>MAKRAQETPKALEAFEQYWALGPSRSLRALADATGIQLSQLGDWSSKFDWQYRVMQRQREEVAAARVAAKKEAAALGRRRLRNAQLLQEAALTIFAKANIAEMEEDAREYLDTALKMMTEGMRAERLELGEATETISLAPPKPINAMSDEELRDYIELLEQDAA</sequence>
<organism evidence="1 2">
    <name type="scientific">Kouleothrix aurantiaca</name>
    <dbReference type="NCBI Taxonomy" id="186479"/>
    <lineage>
        <taxon>Bacteria</taxon>
        <taxon>Bacillati</taxon>
        <taxon>Chloroflexota</taxon>
        <taxon>Chloroflexia</taxon>
        <taxon>Chloroflexales</taxon>
        <taxon>Roseiflexineae</taxon>
        <taxon>Roseiflexaceae</taxon>
        <taxon>Kouleothrix</taxon>
    </lineage>
</organism>
<comment type="caution">
    <text evidence="1">The sequence shown here is derived from an EMBL/GenBank/DDBJ whole genome shotgun (WGS) entry which is preliminary data.</text>
</comment>